<dbReference type="InterPro" id="IPR012318">
    <property type="entry name" value="HTH_CRP"/>
</dbReference>
<name>A0A1M6FPB1_9FIRM</name>
<keyword evidence="1" id="KW-0805">Transcription regulation</keyword>
<evidence type="ECO:0000256" key="2">
    <source>
        <dbReference type="ARBA" id="ARBA00023125"/>
    </source>
</evidence>
<dbReference type="Proteomes" id="UP000184536">
    <property type="component" value="Unassembled WGS sequence"/>
</dbReference>
<dbReference type="InterPro" id="IPR050397">
    <property type="entry name" value="Env_Response_Regulators"/>
</dbReference>
<evidence type="ECO:0000259" key="4">
    <source>
        <dbReference type="PROSITE" id="PS50042"/>
    </source>
</evidence>
<dbReference type="InterPro" id="IPR018490">
    <property type="entry name" value="cNMP-bd_dom_sf"/>
</dbReference>
<sequence>MKACCDRCKTQLCASKVSIFANLNHEELIEIVKMTGHRDYHKGETIFLEDADAKTLYLVNEGKIKIYKYTKDGKEQILHILSEGDFFGELNLFKTGKYSFNAEAITPTKLCTLTKDKMRELIIAKPEIGLKILEVIGERLAKVETLVQNLATNDVEARIAYLLMDLKDRYGRKGSQGIEIKLPLTREEMSNFTGVARETMSRKLKKFEDEGIIKLVGIKKILIIDEGRLEEYI</sequence>
<dbReference type="GO" id="GO:0003677">
    <property type="term" value="F:DNA binding"/>
    <property type="evidence" value="ECO:0007669"/>
    <property type="project" value="UniProtKB-KW"/>
</dbReference>
<dbReference type="PANTHER" id="PTHR24567:SF28">
    <property type="entry name" value="LISTERIOLYSIN REGULATORY PROTEIN"/>
    <property type="match status" value="1"/>
</dbReference>
<dbReference type="Pfam" id="PF13545">
    <property type="entry name" value="HTH_Crp_2"/>
    <property type="match status" value="1"/>
</dbReference>
<evidence type="ECO:0000256" key="3">
    <source>
        <dbReference type="ARBA" id="ARBA00023163"/>
    </source>
</evidence>
<dbReference type="Gene3D" id="1.10.10.10">
    <property type="entry name" value="Winged helix-like DNA-binding domain superfamily/Winged helix DNA-binding domain"/>
    <property type="match status" value="1"/>
</dbReference>
<feature type="domain" description="HTH crp-type" evidence="5">
    <location>
        <begin position="153"/>
        <end position="227"/>
    </location>
</feature>
<dbReference type="SUPFAM" id="SSF46785">
    <property type="entry name" value="Winged helix' DNA-binding domain"/>
    <property type="match status" value="1"/>
</dbReference>
<dbReference type="PROSITE" id="PS50042">
    <property type="entry name" value="CNMP_BINDING_3"/>
    <property type="match status" value="1"/>
</dbReference>
<dbReference type="CDD" id="cd00092">
    <property type="entry name" value="HTH_CRP"/>
    <property type="match status" value="1"/>
</dbReference>
<dbReference type="SUPFAM" id="SSF51206">
    <property type="entry name" value="cAMP-binding domain-like"/>
    <property type="match status" value="1"/>
</dbReference>
<feature type="domain" description="Cyclic nucleotide-binding" evidence="4">
    <location>
        <begin position="19"/>
        <end position="139"/>
    </location>
</feature>
<dbReference type="GO" id="GO:0005829">
    <property type="term" value="C:cytosol"/>
    <property type="evidence" value="ECO:0007669"/>
    <property type="project" value="TreeGrafter"/>
</dbReference>
<dbReference type="AlphaFoldDB" id="A0A1M6FPB1"/>
<accession>A0A1M6FPB1</accession>
<evidence type="ECO:0000313" key="6">
    <source>
        <dbReference type="EMBL" id="SHI99551.1"/>
    </source>
</evidence>
<keyword evidence="3" id="KW-0804">Transcription</keyword>
<dbReference type="InterPro" id="IPR014710">
    <property type="entry name" value="RmlC-like_jellyroll"/>
</dbReference>
<dbReference type="InterPro" id="IPR036388">
    <property type="entry name" value="WH-like_DNA-bd_sf"/>
</dbReference>
<evidence type="ECO:0000259" key="5">
    <source>
        <dbReference type="PROSITE" id="PS51063"/>
    </source>
</evidence>
<dbReference type="CDD" id="cd00038">
    <property type="entry name" value="CAP_ED"/>
    <property type="match status" value="1"/>
</dbReference>
<dbReference type="RefSeq" id="WP_110940305.1">
    <property type="nucleotide sequence ID" value="NZ_FQZV01000012.1"/>
</dbReference>
<dbReference type="Gene3D" id="2.60.120.10">
    <property type="entry name" value="Jelly Rolls"/>
    <property type="match status" value="1"/>
</dbReference>
<dbReference type="EMBL" id="FQZV01000012">
    <property type="protein sequence ID" value="SHI99551.1"/>
    <property type="molecule type" value="Genomic_DNA"/>
</dbReference>
<dbReference type="PROSITE" id="PS51063">
    <property type="entry name" value="HTH_CRP_2"/>
    <property type="match status" value="1"/>
</dbReference>
<dbReference type="SMART" id="SM00100">
    <property type="entry name" value="cNMP"/>
    <property type="match status" value="1"/>
</dbReference>
<dbReference type="InterPro" id="IPR036390">
    <property type="entry name" value="WH_DNA-bd_sf"/>
</dbReference>
<dbReference type="Pfam" id="PF00027">
    <property type="entry name" value="cNMP_binding"/>
    <property type="match status" value="1"/>
</dbReference>
<dbReference type="InterPro" id="IPR000595">
    <property type="entry name" value="cNMP-bd_dom"/>
</dbReference>
<keyword evidence="2" id="KW-0238">DNA-binding</keyword>
<dbReference type="STRING" id="1121919.SAMN02745975_01041"/>
<dbReference type="GO" id="GO:0003700">
    <property type="term" value="F:DNA-binding transcription factor activity"/>
    <property type="evidence" value="ECO:0007669"/>
    <property type="project" value="TreeGrafter"/>
</dbReference>
<gene>
    <name evidence="6" type="ORF">SAMN02745975_01041</name>
</gene>
<reference evidence="7" key="1">
    <citation type="submission" date="2016-11" db="EMBL/GenBank/DDBJ databases">
        <authorList>
            <person name="Varghese N."/>
            <person name="Submissions S."/>
        </authorList>
    </citation>
    <scope>NUCLEOTIDE SEQUENCE [LARGE SCALE GENOMIC DNA]</scope>
    <source>
        <strain evidence="7">DSM 17957</strain>
    </source>
</reference>
<organism evidence="6 7">
    <name type="scientific">Geosporobacter subterraneus DSM 17957</name>
    <dbReference type="NCBI Taxonomy" id="1121919"/>
    <lineage>
        <taxon>Bacteria</taxon>
        <taxon>Bacillati</taxon>
        <taxon>Bacillota</taxon>
        <taxon>Clostridia</taxon>
        <taxon>Peptostreptococcales</taxon>
        <taxon>Thermotaleaceae</taxon>
        <taxon>Geosporobacter</taxon>
    </lineage>
</organism>
<evidence type="ECO:0000313" key="7">
    <source>
        <dbReference type="Proteomes" id="UP000184536"/>
    </source>
</evidence>
<evidence type="ECO:0000256" key="1">
    <source>
        <dbReference type="ARBA" id="ARBA00023015"/>
    </source>
</evidence>
<dbReference type="SMART" id="SM00419">
    <property type="entry name" value="HTH_CRP"/>
    <property type="match status" value="1"/>
</dbReference>
<proteinExistence type="predicted"/>
<protein>
    <submittedName>
        <fullName evidence="6">Transcriptional regulator, Crp/Fnr family</fullName>
    </submittedName>
</protein>
<dbReference type="PANTHER" id="PTHR24567">
    <property type="entry name" value="CRP FAMILY TRANSCRIPTIONAL REGULATORY PROTEIN"/>
    <property type="match status" value="1"/>
</dbReference>
<keyword evidence="7" id="KW-1185">Reference proteome</keyword>
<dbReference type="PRINTS" id="PR00034">
    <property type="entry name" value="HTHCRP"/>
</dbReference>
<dbReference type="OrthoDB" id="9798104at2"/>